<proteinExistence type="predicted"/>
<comment type="caution">
    <text evidence="1">The sequence shown here is derived from an EMBL/GenBank/DDBJ whole genome shotgun (WGS) entry which is preliminary data.</text>
</comment>
<name>A0A2N3L9L4_9PROT</name>
<dbReference type="Proteomes" id="UP000233332">
    <property type="component" value="Unassembled WGS sequence"/>
</dbReference>
<keyword evidence="2" id="KW-1185">Reference proteome</keyword>
<protein>
    <submittedName>
        <fullName evidence="1">Uncharacterized protein</fullName>
    </submittedName>
</protein>
<accession>A0A2N3L9L4</accession>
<dbReference type="AlphaFoldDB" id="A0A2N3L9L4"/>
<evidence type="ECO:0000313" key="1">
    <source>
        <dbReference type="EMBL" id="PKR59515.1"/>
    </source>
</evidence>
<reference evidence="1 2" key="1">
    <citation type="submission" date="2017-09" db="EMBL/GenBank/DDBJ databases">
        <title>Biodiversity and function of Thalassospira species in the particle-attached aromatic-hydrocarbon-degrading consortia from the surface seawater of the China South Sea.</title>
        <authorList>
            <person name="Dong C."/>
            <person name="Lai Q."/>
            <person name="Shao Z."/>
        </authorList>
    </citation>
    <scope>NUCLEOTIDE SEQUENCE [LARGE SCALE GENOMIC DNA]</scope>
    <source>
        <strain evidence="1 2">139Z-12</strain>
    </source>
</reference>
<dbReference type="EMBL" id="NXGX01000002">
    <property type="protein sequence ID" value="PKR59515.1"/>
    <property type="molecule type" value="Genomic_DNA"/>
</dbReference>
<sequence>MLACCGAEKRKSHDIGYLVLVYQFIGGRLEYQDQFAGWGMTAPKRAATLVFINGQPGDNACLGARYP</sequence>
<evidence type="ECO:0000313" key="2">
    <source>
        <dbReference type="Proteomes" id="UP000233332"/>
    </source>
</evidence>
<gene>
    <name evidence="1" type="ORF">COO92_05650</name>
</gene>
<organism evidence="1 2">
    <name type="scientific">Thalassospira lohafexi</name>
    <dbReference type="NCBI Taxonomy" id="744227"/>
    <lineage>
        <taxon>Bacteria</taxon>
        <taxon>Pseudomonadati</taxon>
        <taxon>Pseudomonadota</taxon>
        <taxon>Alphaproteobacteria</taxon>
        <taxon>Rhodospirillales</taxon>
        <taxon>Thalassospiraceae</taxon>
        <taxon>Thalassospira</taxon>
    </lineage>
</organism>